<accession>A0A1V4KY26</accession>
<reference evidence="1 2" key="1">
    <citation type="submission" date="2016-02" db="EMBL/GenBank/DDBJ databases">
        <title>Band-tailed pigeon sequencing and assembly.</title>
        <authorList>
            <person name="Soares A.E."/>
            <person name="Novak B.J."/>
            <person name="Rice E.S."/>
            <person name="O'Connell B."/>
            <person name="Chang D."/>
            <person name="Weber S."/>
            <person name="Shapiro B."/>
        </authorList>
    </citation>
    <scope>NUCLEOTIDE SEQUENCE [LARGE SCALE GENOMIC DNA]</scope>
    <source>
        <strain evidence="1">BTP2013</strain>
        <tissue evidence="1">Blood</tissue>
    </source>
</reference>
<evidence type="ECO:0000313" key="1">
    <source>
        <dbReference type="EMBL" id="OPJ89312.1"/>
    </source>
</evidence>
<evidence type="ECO:0000313" key="2">
    <source>
        <dbReference type="Proteomes" id="UP000190648"/>
    </source>
</evidence>
<gene>
    <name evidence="1" type="ORF">AV530_003565</name>
</gene>
<sequence length="78" mass="8311">MLARSGCSAARGGTGRFQRWAEMARCPPCPTQAWQQFAGQVPAPRCGGGRGKRPGRLRWEAGSLLLSSGCRVAVIAPR</sequence>
<organism evidence="1 2">
    <name type="scientific">Patagioenas fasciata monilis</name>
    <dbReference type="NCBI Taxonomy" id="372326"/>
    <lineage>
        <taxon>Eukaryota</taxon>
        <taxon>Metazoa</taxon>
        <taxon>Chordata</taxon>
        <taxon>Craniata</taxon>
        <taxon>Vertebrata</taxon>
        <taxon>Euteleostomi</taxon>
        <taxon>Archelosauria</taxon>
        <taxon>Archosauria</taxon>
        <taxon>Dinosauria</taxon>
        <taxon>Saurischia</taxon>
        <taxon>Theropoda</taxon>
        <taxon>Coelurosauria</taxon>
        <taxon>Aves</taxon>
        <taxon>Neognathae</taxon>
        <taxon>Neoaves</taxon>
        <taxon>Columbimorphae</taxon>
        <taxon>Columbiformes</taxon>
        <taxon>Columbidae</taxon>
        <taxon>Patagioenas</taxon>
    </lineage>
</organism>
<protein>
    <submittedName>
        <fullName evidence="1">Uncharacterized protein</fullName>
    </submittedName>
</protein>
<name>A0A1V4KY26_PATFA</name>
<dbReference type="AlphaFoldDB" id="A0A1V4KY26"/>
<keyword evidence="2" id="KW-1185">Reference proteome</keyword>
<proteinExistence type="predicted"/>
<comment type="caution">
    <text evidence="1">The sequence shown here is derived from an EMBL/GenBank/DDBJ whole genome shotgun (WGS) entry which is preliminary data.</text>
</comment>
<dbReference type="Proteomes" id="UP000190648">
    <property type="component" value="Unassembled WGS sequence"/>
</dbReference>
<dbReference type="EMBL" id="LSYS01001150">
    <property type="protein sequence ID" value="OPJ89312.1"/>
    <property type="molecule type" value="Genomic_DNA"/>
</dbReference>